<sequence length="336" mass="38873">MAEDILVNKNKTLLIIGKATKNWAPKEIVLAYDEEEVKKNYKGGDLVDAYLRVKEMGVTDIFLMNIQKDSDYFDILDTLKDNDFAYVVFSSLYLSDTFHDVVDSHKRIHSFYAYFLGYISKSNNTTFVVTDKHASLYEDIDTYLDDMREIKNTFLSRCSGRAQLNNIIFVMNNLKGNKYANIDLAASLVISDLNEYPSYGFNDVVFHIDPWDNPEDITYFRDNVTRETTIENLVNLSQDITPEKVVFIDRIIKALKREMDFSEFKGRFYSEYQKLLLNQKLETYLSSLLGYTLRDYNIDSIEAFKDGPAAVQLVARLSLYPINCLEVCSLNLEIEV</sequence>
<accession>A0A8S5SFK7</accession>
<proteinExistence type="predicted"/>
<reference evidence="1" key="1">
    <citation type="journal article" date="2021" name="Proc. Natl. Acad. Sci. U.S.A.">
        <title>A Catalog of Tens of Thousands of Viruses from Human Metagenomes Reveals Hidden Associations with Chronic Diseases.</title>
        <authorList>
            <person name="Tisza M.J."/>
            <person name="Buck C.B."/>
        </authorList>
    </citation>
    <scope>NUCLEOTIDE SEQUENCE</scope>
    <source>
        <strain evidence="1">CtyhJ29</strain>
    </source>
</reference>
<dbReference type="EMBL" id="BK032588">
    <property type="protein sequence ID" value="DAF49801.1"/>
    <property type="molecule type" value="Genomic_DNA"/>
</dbReference>
<evidence type="ECO:0000313" key="1">
    <source>
        <dbReference type="EMBL" id="DAF49801.1"/>
    </source>
</evidence>
<name>A0A8S5SFK7_9CAUD</name>
<protein>
    <submittedName>
        <fullName evidence="1">Uncharacterized protein</fullName>
    </submittedName>
</protein>
<organism evidence="1">
    <name type="scientific">Myoviridae sp. ctyhJ29</name>
    <dbReference type="NCBI Taxonomy" id="2827719"/>
    <lineage>
        <taxon>Viruses</taxon>
        <taxon>Duplodnaviria</taxon>
        <taxon>Heunggongvirae</taxon>
        <taxon>Uroviricota</taxon>
        <taxon>Caudoviricetes</taxon>
    </lineage>
</organism>